<evidence type="ECO:0000313" key="2">
    <source>
        <dbReference type="Proteomes" id="UP000241647"/>
    </source>
</evidence>
<reference evidence="1 2" key="1">
    <citation type="submission" date="2018-02" db="EMBL/GenBank/DDBJ databases">
        <title>8 Nocardia nova and 1 Nocardia cyriacigeorgica strain used for evolution to TMP-SMX.</title>
        <authorList>
            <person name="Mehta H."/>
            <person name="Weng J."/>
            <person name="Shamoo Y."/>
        </authorList>
    </citation>
    <scope>NUCLEOTIDE SEQUENCE [LARGE SCALE GENOMIC DNA]</scope>
    <source>
        <strain evidence="1 2">ATCC 33727</strain>
    </source>
</reference>
<name>A0A2T2Z6E1_9NOCA</name>
<accession>A0A2T2Z6E1</accession>
<comment type="caution">
    <text evidence="1">The sequence shown here is derived from an EMBL/GenBank/DDBJ whole genome shotgun (WGS) entry which is preliminary data.</text>
</comment>
<dbReference type="EMBL" id="PYHS01000005">
    <property type="protein sequence ID" value="PSR63327.1"/>
    <property type="molecule type" value="Genomic_DNA"/>
</dbReference>
<evidence type="ECO:0000313" key="1">
    <source>
        <dbReference type="EMBL" id="PSR63327.1"/>
    </source>
</evidence>
<proteinExistence type="predicted"/>
<sequence length="163" mass="17442">MDEPGAEAPRLRELGADPDAVLRLIRYFDGFDESDANADAVVRAAALLAECPAGARWPSGTTIRYDAAGRPLPAVMSPPEVIGEPAVWLERAGAAHALDAVLVDRLRHCLRVVAVRGSVAGPTGLDDPALLEVVLCRRHRGRLSGRLPAATAVARRRGRTDRR</sequence>
<dbReference type="Proteomes" id="UP000241647">
    <property type="component" value="Unassembled WGS sequence"/>
</dbReference>
<dbReference type="AlphaFoldDB" id="A0A2T2Z6E1"/>
<organism evidence="1 2">
    <name type="scientific">Nocardia nova</name>
    <dbReference type="NCBI Taxonomy" id="37330"/>
    <lineage>
        <taxon>Bacteria</taxon>
        <taxon>Bacillati</taxon>
        <taxon>Actinomycetota</taxon>
        <taxon>Actinomycetes</taxon>
        <taxon>Mycobacteriales</taxon>
        <taxon>Nocardiaceae</taxon>
        <taxon>Nocardia</taxon>
    </lineage>
</organism>
<dbReference type="RefSeq" id="WP_063029547.1">
    <property type="nucleotide sequence ID" value="NZ_PYHS01000005.1"/>
</dbReference>
<gene>
    <name evidence="1" type="ORF">C8259_11580</name>
</gene>
<protein>
    <submittedName>
        <fullName evidence="1">Uncharacterized protein</fullName>
    </submittedName>
</protein>